<protein>
    <submittedName>
        <fullName evidence="1">Uncharacterized protein</fullName>
    </submittedName>
</protein>
<accession>A0A1G9PAM1</accession>
<dbReference type="AlphaFoldDB" id="A0A1G9PAM1"/>
<gene>
    <name evidence="1" type="ORF">SAMN05421813_10454</name>
</gene>
<evidence type="ECO:0000313" key="1">
    <source>
        <dbReference type="EMBL" id="SDL95808.1"/>
    </source>
</evidence>
<name>A0A1G9PAM1_9SPHI</name>
<organism evidence="1 2">
    <name type="scientific">Daejeonella rubra</name>
    <dbReference type="NCBI Taxonomy" id="990371"/>
    <lineage>
        <taxon>Bacteria</taxon>
        <taxon>Pseudomonadati</taxon>
        <taxon>Bacteroidota</taxon>
        <taxon>Sphingobacteriia</taxon>
        <taxon>Sphingobacteriales</taxon>
        <taxon>Sphingobacteriaceae</taxon>
        <taxon>Daejeonella</taxon>
    </lineage>
</organism>
<dbReference type="PROSITE" id="PS51257">
    <property type="entry name" value="PROKAR_LIPOPROTEIN"/>
    <property type="match status" value="1"/>
</dbReference>
<keyword evidence="2" id="KW-1185">Reference proteome</keyword>
<sequence length="152" mass="16889">MCFICMKTIKLYSLSRQILISLSILFIFFLLSSCSKKISFNTSTVVPAAQGVVKINKDDNKNHTIDIKIKNLAEPDRLKPAKSVYVVWMVTKENGVKNIGQLVSSRGLFSSLLEATLKTVTPFVPTRIFITAEENSDITVPGSEVILSTRSF</sequence>
<dbReference type="STRING" id="990371.SAMN05421813_10454"/>
<proteinExistence type="predicted"/>
<reference evidence="2" key="1">
    <citation type="submission" date="2016-10" db="EMBL/GenBank/DDBJ databases">
        <authorList>
            <person name="Varghese N."/>
            <person name="Submissions S."/>
        </authorList>
    </citation>
    <scope>NUCLEOTIDE SEQUENCE [LARGE SCALE GENOMIC DNA]</scope>
    <source>
        <strain evidence="2">DSM 24536</strain>
    </source>
</reference>
<dbReference type="Proteomes" id="UP000199226">
    <property type="component" value="Unassembled WGS sequence"/>
</dbReference>
<evidence type="ECO:0000313" key="2">
    <source>
        <dbReference type="Proteomes" id="UP000199226"/>
    </source>
</evidence>
<dbReference type="EMBL" id="FNHH01000004">
    <property type="protein sequence ID" value="SDL95808.1"/>
    <property type="molecule type" value="Genomic_DNA"/>
</dbReference>